<dbReference type="EMBL" id="DAAIHR010000004">
    <property type="protein sequence ID" value="HAB8397902.1"/>
    <property type="molecule type" value="Genomic_DNA"/>
</dbReference>
<dbReference type="EMBL" id="AAHZFN010000001">
    <property type="protein sequence ID" value="ECB9472210.1"/>
    <property type="molecule type" value="Genomic_DNA"/>
</dbReference>
<dbReference type="GO" id="GO:0003677">
    <property type="term" value="F:DNA binding"/>
    <property type="evidence" value="ECO:0007669"/>
    <property type="project" value="InterPro"/>
</dbReference>
<evidence type="ECO:0000313" key="46">
    <source>
        <dbReference type="Proteomes" id="UP000350032"/>
    </source>
</evidence>
<evidence type="ECO:0000313" key="45">
    <source>
        <dbReference type="Proteomes" id="UP000345329"/>
    </source>
</evidence>
<evidence type="ECO:0000313" key="47">
    <source>
        <dbReference type="Proteomes" id="UP000354255"/>
    </source>
</evidence>
<evidence type="ECO:0000313" key="14">
    <source>
        <dbReference type="EMBL" id="EAG4331488.1"/>
    </source>
</evidence>
<evidence type="ECO:0000313" key="75">
    <source>
        <dbReference type="Proteomes" id="UP000852906"/>
    </source>
</evidence>
<evidence type="ECO:0000313" key="39">
    <source>
        <dbReference type="EMBL" id="RKA07097.1"/>
    </source>
</evidence>
<evidence type="ECO:0000313" key="67">
    <source>
        <dbReference type="Proteomes" id="UP000528151"/>
    </source>
</evidence>
<dbReference type="Pfam" id="PF01381">
    <property type="entry name" value="HTH_3"/>
    <property type="match status" value="1"/>
</dbReference>
<evidence type="ECO:0000313" key="62">
    <source>
        <dbReference type="Proteomes" id="UP000481141"/>
    </source>
</evidence>
<dbReference type="NCBIfam" id="TIGR01716">
    <property type="entry name" value="RGG_Cterm"/>
    <property type="match status" value="1"/>
</dbReference>
<dbReference type="EMBL" id="AABBHO010000054">
    <property type="protein sequence ID" value="EAG2998331.1"/>
    <property type="molecule type" value="Genomic_DNA"/>
</dbReference>
<evidence type="ECO:0000313" key="74">
    <source>
        <dbReference type="Proteomes" id="UP000844415"/>
    </source>
</evidence>
<dbReference type="InterPro" id="IPR010057">
    <property type="entry name" value="Transcription_activator_Rgg_C"/>
</dbReference>
<dbReference type="EMBL" id="AAAIKW010000009">
    <property type="protein sequence ID" value="EAC4553185.1"/>
    <property type="molecule type" value="Genomic_DNA"/>
</dbReference>
<evidence type="ECO:0000313" key="58">
    <source>
        <dbReference type="Proteomes" id="UP000460224"/>
    </source>
</evidence>
<evidence type="ECO:0000313" key="21">
    <source>
        <dbReference type="EMBL" id="ECB9472210.1"/>
    </source>
</evidence>
<reference evidence="29 60" key="8">
    <citation type="submission" date="2019-08" db="EMBL/GenBank/DDBJ databases">
        <authorList>
            <person name="Ashton P.M."/>
            <person name="Dallman T."/>
            <person name="Nair S."/>
            <person name="De Pinna E."/>
            <person name="Peters T."/>
            <person name="Grant K."/>
        </authorList>
    </citation>
    <scope>NUCLEOTIDE SEQUENCE [LARGE SCALE GENOMIC DNA]</scope>
    <source>
        <strain evidence="29 60">788324</strain>
    </source>
</reference>
<dbReference type="EMBL" id="DAAJFY010000004">
    <property type="protein sequence ID" value="HAC0275294.1"/>
    <property type="molecule type" value="Genomic_DNA"/>
</dbReference>
<evidence type="ECO:0000313" key="66">
    <source>
        <dbReference type="Proteomes" id="UP000527632"/>
    </source>
</evidence>
<gene>
    <name evidence="2" type="ORF">ABZ57_11875</name>
    <name evidence="38" type="ORF">AJL21_13920</name>
    <name evidence="3" type="ORF">ARY78_12665</name>
    <name evidence="12" type="ORF">B1N52_10425</name>
    <name evidence="11" type="ORF">B1S26_12580</name>
    <name evidence="13" type="ORF">B5K54_13635</name>
    <name evidence="24" type="ORF">BCZ19_12830</name>
    <name evidence="10" type="ORF">BCZ21_11550</name>
    <name evidence="15" type="ORF">CA369_08830</name>
    <name evidence="14" type="ORF">CAV64_09600</name>
    <name evidence="17" type="ORF">CW845_13305</name>
    <name evidence="19" type="ORF">D7104_03930</name>
    <name evidence="36" type="ORF">DCK61_00525</name>
    <name evidence="16" type="ORF">DCT16_11300</name>
    <name evidence="5" type="ORF">DQ70_10225</name>
    <name evidence="4" type="ORF">DU018_13355</name>
    <name evidence="39" type="ORF">DYZ80_02309</name>
    <name evidence="18" type="ORF">E5F58_04875</name>
    <name evidence="9" type="ORF">EX365_10610</name>
    <name evidence="8" type="ORF">EXZ73_14845</name>
    <name evidence="25" type="ORF">F6436_06020</name>
    <name evidence="26" type="ORF">F6515_14715</name>
    <name evidence="20" type="ORF">FA835_14005</name>
    <name evidence="22" type="ORF">FLQ97_14395</name>
    <name evidence="21" type="ORF">FLR03_00790</name>
    <name evidence="23" type="ORF">FNX40_05005</name>
    <name evidence="29" type="ORF">FV747_10390</name>
    <name evidence="30" type="ORF">G3O21_001398</name>
    <name evidence="31" type="ORF">GHH22_11820</name>
    <name evidence="28" type="ORF">GJW51_11670</name>
    <name evidence="27" type="ORF">GQG13_11315</name>
    <name evidence="32" type="ORF">GYR60_05155</name>
    <name evidence="33" type="ORF">GYS09_01845</name>
    <name evidence="34" type="ORF">GYX23_04320</name>
    <name evidence="35" type="ORF">GYY14_07945</name>
    <name evidence="37" type="ORF">HZJ64_08020</name>
    <name evidence="6" type="ORF">KV70_12900</name>
    <name evidence="7" type="ORF">UI29_11300</name>
</gene>
<dbReference type="EMBL" id="AANEHK010000009">
    <property type="protein sequence ID" value="EDO0986396.1"/>
    <property type="molecule type" value="Genomic_DNA"/>
</dbReference>
<evidence type="ECO:0000313" key="32">
    <source>
        <dbReference type="EMBL" id="HAB8397902.1"/>
    </source>
</evidence>
<evidence type="ECO:0000313" key="31">
    <source>
        <dbReference type="EMBL" id="HAA8053825.1"/>
    </source>
</evidence>
<dbReference type="SUPFAM" id="SSF47413">
    <property type="entry name" value="lambda repressor-like DNA-binding domains"/>
    <property type="match status" value="1"/>
</dbReference>
<dbReference type="EMBL" id="AAAKQF010000010">
    <property type="protein sequence ID" value="EAC9041112.1"/>
    <property type="molecule type" value="Genomic_DNA"/>
</dbReference>
<dbReference type="Proteomes" id="UP000528151">
    <property type="component" value="Unassembled WGS sequence"/>
</dbReference>
<dbReference type="PROSITE" id="PS50943">
    <property type="entry name" value="HTH_CROC1"/>
    <property type="match status" value="1"/>
</dbReference>
<dbReference type="Proteomes" id="UP000544530">
    <property type="component" value="Unassembled WGS sequence"/>
</dbReference>
<dbReference type="RefSeq" id="WP_003724258.1">
    <property type="nucleotide sequence ID" value="NC_021824.1"/>
</dbReference>
<evidence type="ECO:0000313" key="51">
    <source>
        <dbReference type="Proteomes" id="UP000376505"/>
    </source>
</evidence>
<evidence type="ECO:0000313" key="10">
    <source>
        <dbReference type="EMBL" id="EAG2087897.1"/>
    </source>
</evidence>
<dbReference type="EMBL" id="AANCRK010000005">
    <property type="protein sequence ID" value="EDN7715701.1"/>
    <property type="molecule type" value="Genomic_DNA"/>
</dbReference>
<evidence type="ECO:0000313" key="38">
    <source>
        <dbReference type="EMBL" id="OET48246.1"/>
    </source>
</evidence>
<dbReference type="Pfam" id="PF21259">
    <property type="entry name" value="Rgg_C"/>
    <property type="match status" value="1"/>
</dbReference>
<evidence type="ECO:0000313" key="43">
    <source>
        <dbReference type="Proteomes" id="UP000339309"/>
    </source>
</evidence>
<dbReference type="Proteomes" id="UP000376505">
    <property type="component" value="Unassembled WGS sequence"/>
</dbReference>
<accession>A0A0B8QZA4</accession>
<comment type="caution">
    <text evidence="23">The sequence shown here is derived from an EMBL/GenBank/DDBJ whole genome shotgun (WGS) entry which is preliminary data.</text>
</comment>
<dbReference type="Proteomes" id="UP000331186">
    <property type="component" value="Unassembled WGS sequence"/>
</dbReference>
<dbReference type="Gene3D" id="1.25.40.10">
    <property type="entry name" value="Tetratricopeptide repeat domain"/>
    <property type="match status" value="1"/>
</dbReference>
<dbReference type="EMBL" id="AANDSR010000008">
    <property type="protein sequence ID" value="EDN9837318.1"/>
    <property type="molecule type" value="Genomic_DNA"/>
</dbReference>
<dbReference type="Proteomes" id="UP000549379">
    <property type="component" value="Unassembled WGS sequence"/>
</dbReference>
<dbReference type="Proteomes" id="UP000410967">
    <property type="component" value="Unassembled WGS sequence"/>
</dbReference>
<evidence type="ECO:0000313" key="59">
    <source>
        <dbReference type="Proteomes" id="UP000467347"/>
    </source>
</evidence>
<evidence type="ECO:0000313" key="65">
    <source>
        <dbReference type="Proteomes" id="UP000525850"/>
    </source>
</evidence>
<reference evidence="36 58" key="4">
    <citation type="submission" date="2018-04" db="EMBL/GenBank/DDBJ databases">
        <title>Genome Analysis of a Prevalent Clone of Listeria monocytogenes Sequence Type 87 in China.</title>
        <authorList>
            <person name="Wang Y."/>
        </authorList>
    </citation>
    <scope>NUCLEOTIDE SEQUENCE [LARGE SCALE GENOMIC DNA]</scope>
    <source>
        <strain evidence="36 58">ICDC_LM1523</strain>
    </source>
</reference>
<dbReference type="Proteomes" id="UP000841146">
    <property type="component" value="Unassembled WGS sequence"/>
</dbReference>
<dbReference type="CDD" id="cd00093">
    <property type="entry name" value="HTH_XRE"/>
    <property type="match status" value="1"/>
</dbReference>
<dbReference type="EMBL" id="AABBYJ010000005">
    <property type="protein sequence ID" value="EAG4331488.1"/>
    <property type="molecule type" value="Genomic_DNA"/>
</dbReference>
<dbReference type="EMBL" id="AABAWE010000005">
    <property type="protein sequence ID" value="EAG2087897.1"/>
    <property type="molecule type" value="Genomic_DNA"/>
</dbReference>
<dbReference type="InterPro" id="IPR001387">
    <property type="entry name" value="Cro/C1-type_HTH"/>
</dbReference>
<feature type="domain" description="HTH cro/C1-type" evidence="1">
    <location>
        <begin position="8"/>
        <end position="61"/>
    </location>
</feature>
<evidence type="ECO:0000313" key="5">
    <source>
        <dbReference type="EMBL" id="EAC7481052.1"/>
    </source>
</evidence>
<evidence type="ECO:0000313" key="9">
    <source>
        <dbReference type="EMBL" id="EAD5787007.1"/>
    </source>
</evidence>
<dbReference type="Proteomes" id="UP000272537">
    <property type="component" value="Unassembled WGS sequence"/>
</dbReference>
<evidence type="ECO:0000313" key="49">
    <source>
        <dbReference type="Proteomes" id="UP000365297"/>
    </source>
</evidence>
<dbReference type="Proteomes" id="UP000467536">
    <property type="component" value="Unassembled WGS sequence"/>
</dbReference>
<dbReference type="Proteomes" id="UP000344343">
    <property type="component" value="Unassembled WGS sequence"/>
</dbReference>
<evidence type="ECO:0000313" key="12">
    <source>
        <dbReference type="EMBL" id="EAG2515574.1"/>
    </source>
</evidence>
<dbReference type="Proteomes" id="UP000398321">
    <property type="component" value="Unassembled WGS sequence"/>
</dbReference>
<evidence type="ECO:0000313" key="15">
    <source>
        <dbReference type="EMBL" id="EAG4462389.1"/>
    </source>
</evidence>
<dbReference type="Proteomes" id="UP000566721">
    <property type="component" value="Unassembled WGS sequence"/>
</dbReference>
<evidence type="ECO:0000313" key="2">
    <source>
        <dbReference type="EMBL" id="EAC4553185.1"/>
    </source>
</evidence>
<dbReference type="Proteomes" id="UP000427828">
    <property type="component" value="Unassembled WGS sequence"/>
</dbReference>
<dbReference type="Proteomes" id="UP000455569">
    <property type="component" value="Unassembled WGS sequence"/>
</dbReference>
<evidence type="ECO:0000313" key="22">
    <source>
        <dbReference type="EMBL" id="ECB9514907.1"/>
    </source>
</evidence>
<dbReference type="EMBL" id="MJTJ01000020">
    <property type="protein sequence ID" value="OET48246.1"/>
    <property type="molecule type" value="Genomic_DNA"/>
</dbReference>
<reference evidence="32" key="9">
    <citation type="submission" date="2020-01" db="EMBL/GenBank/DDBJ databases">
        <authorList>
            <consortium name="NCBI Pathogen Detection Project"/>
        </authorList>
    </citation>
    <scope>NUCLEOTIDE SEQUENCE</scope>
    <source>
        <strain evidence="31">09CEB371LM</strain>
        <strain evidence="33">CFIAFB20100120</strain>
        <strain evidence="32">CFIAFB20130012</strain>
        <strain evidence="35">CFIAFB20170037</strain>
        <strain evidence="34">CFIAFB20170045</strain>
    </source>
</reference>
<dbReference type="Proteomes" id="UP000467347">
    <property type="component" value="Unassembled WGS sequence"/>
</dbReference>
<dbReference type="EMBL" id="QXLS01000005">
    <property type="protein sequence ID" value="RKA07097.1"/>
    <property type="molecule type" value="Genomic_DNA"/>
</dbReference>
<reference evidence="72 73" key="3">
    <citation type="journal article" date="2018" name="Genome Biol.">
        <title>SKESA: strategic k-mer extension for scrupulous assemblies.</title>
        <authorList>
            <person name="Souvorov A."/>
            <person name="Agarwala R."/>
            <person name="Lipman D.J."/>
        </authorList>
    </citation>
    <scope>NUCLEOTIDE SEQUENCE [LARGE SCALE GENOMIC DNA]</scope>
    <source>
        <strain evidence="31">09CEB371LM</strain>
        <strain evidence="33 74">CFIAFB20100120</strain>
        <strain evidence="32 72">CFIAFB20130012</strain>
        <strain evidence="35">CFIAFB20170037</strain>
        <strain evidence="34 73">CFIAFB20170045</strain>
    </source>
</reference>
<dbReference type="EMBL" id="DAAEEB010000008">
    <property type="protein sequence ID" value="HAA8053825.1"/>
    <property type="molecule type" value="Genomic_DNA"/>
</dbReference>
<evidence type="ECO:0000313" key="41">
    <source>
        <dbReference type="Proteomes" id="UP000331186"/>
    </source>
</evidence>
<evidence type="ECO:0000313" key="25">
    <source>
        <dbReference type="EMBL" id="ECY6543884.1"/>
    </source>
</evidence>
<evidence type="ECO:0000313" key="33">
    <source>
        <dbReference type="EMBL" id="HAB8556028.1"/>
    </source>
</evidence>
<evidence type="ECO:0000313" key="37">
    <source>
        <dbReference type="EMBL" id="NYA01777.1"/>
    </source>
</evidence>
<dbReference type="EMBL" id="AAANYN010000033">
    <property type="protein sequence ID" value="EAD5775552.1"/>
    <property type="molecule type" value="Genomic_DNA"/>
</dbReference>
<evidence type="ECO:0000313" key="68">
    <source>
        <dbReference type="Proteomes" id="UP000540117"/>
    </source>
</evidence>
<evidence type="ECO:0000313" key="44">
    <source>
        <dbReference type="Proteomes" id="UP000344343"/>
    </source>
</evidence>
<dbReference type="EMBL" id="AAAMZD010000005">
    <property type="protein sequence ID" value="EAD3793336.1"/>
    <property type="molecule type" value="Genomic_DNA"/>
</dbReference>
<dbReference type="InterPro" id="IPR011990">
    <property type="entry name" value="TPR-like_helical_dom_sf"/>
</dbReference>
<evidence type="ECO:0000313" key="70">
    <source>
        <dbReference type="Proteomes" id="UP000549379"/>
    </source>
</evidence>
<dbReference type="EMBL" id="AABBZO010000009">
    <property type="protein sequence ID" value="EAG4462389.1"/>
    <property type="molecule type" value="Genomic_DNA"/>
</dbReference>
<evidence type="ECO:0000313" key="6">
    <source>
        <dbReference type="EMBL" id="EAC9041112.1"/>
    </source>
</evidence>
<dbReference type="EMBL" id="AABGUK010000001">
    <property type="protein sequence ID" value="EAH4241334.1"/>
    <property type="molecule type" value="Genomic_DNA"/>
</dbReference>
<dbReference type="InterPro" id="IPR053163">
    <property type="entry name" value="HTH-type_regulator_Rgg"/>
</dbReference>
<dbReference type="Proteomes" id="UP000522199">
    <property type="component" value="Unassembled WGS sequence"/>
</dbReference>
<dbReference type="AlphaFoldDB" id="A0A0B8QZA4"/>
<evidence type="ECO:0000313" key="17">
    <source>
        <dbReference type="EMBL" id="EAG9388468.1"/>
    </source>
</evidence>
<evidence type="ECO:0000313" key="11">
    <source>
        <dbReference type="EMBL" id="EAG2246239.1"/>
    </source>
</evidence>
<protein>
    <submittedName>
        <fullName evidence="23">Helix-turn-helix domain-containing protein</fullName>
    </submittedName>
    <submittedName>
        <fullName evidence="2 31">Transcriptional regulator</fullName>
    </submittedName>
</protein>
<evidence type="ECO:0000313" key="55">
    <source>
        <dbReference type="Proteomes" id="UP000423131"/>
    </source>
</evidence>
<dbReference type="EMBL" id="AAAJWF010000006">
    <property type="protein sequence ID" value="EAC7481052.1"/>
    <property type="molecule type" value="Genomic_DNA"/>
</dbReference>
<evidence type="ECO:0000313" key="57">
    <source>
        <dbReference type="Proteomes" id="UP000455569"/>
    </source>
</evidence>
<dbReference type="Proteomes" id="UP000460224">
    <property type="component" value="Unassembled WGS sequence"/>
</dbReference>
<reference evidence="43 47" key="5">
    <citation type="submission" date="2018-06" db="EMBL/GenBank/DDBJ databases">
        <authorList>
            <consortium name="PulseNet: The National Subtyping Network for Foodborne Disease Surveillance"/>
            <person name="Tarr C.L."/>
            <person name="Trees E."/>
            <person name="Katz L.S."/>
            <person name="Carleton-Romer H.A."/>
            <person name="Stroika S."/>
            <person name="Kucerova Z."/>
            <person name="Roache K.F."/>
            <person name="Sabol A.L."/>
            <person name="Besser J."/>
            <person name="Gerner-Smidt P."/>
        </authorList>
    </citation>
    <scope>NUCLEOTIDE SEQUENCE [LARGE SCALE GENOMIC DNA]</scope>
    <source>
        <strain evidence="2 43">2015L-6227</strain>
        <strain evidence="6 47">PNUSAL000910</strain>
        <strain evidence="19 46">PNUSAL004402</strain>
        <strain evidence="26 63">PNUSAL005692</strain>
    </source>
</reference>
<evidence type="ECO:0000313" key="28">
    <source>
        <dbReference type="EMBL" id="EDN9837318.1"/>
    </source>
</evidence>
<dbReference type="SMART" id="SM00530">
    <property type="entry name" value="HTH_XRE"/>
    <property type="match status" value="1"/>
</dbReference>
<dbReference type="Proteomes" id="UP000481141">
    <property type="component" value="Unassembled WGS sequence"/>
</dbReference>
<evidence type="ECO:0000313" key="63">
    <source>
        <dbReference type="Proteomes" id="UP000489121"/>
    </source>
</evidence>
<organism evidence="23 52">
    <name type="scientific">Listeria monocytogenes</name>
    <dbReference type="NCBI Taxonomy" id="1639"/>
    <lineage>
        <taxon>Bacteria</taxon>
        <taxon>Bacillati</taxon>
        <taxon>Bacillota</taxon>
        <taxon>Bacilli</taxon>
        <taxon>Bacillales</taxon>
        <taxon>Listeriaceae</taxon>
        <taxon>Listeria</taxon>
    </lineage>
</organism>
<evidence type="ECO:0000313" key="60">
    <source>
        <dbReference type="Proteomes" id="UP000467536"/>
    </source>
</evidence>
<evidence type="ECO:0000313" key="20">
    <source>
        <dbReference type="EMBL" id="EAK9318211.1"/>
    </source>
</evidence>
<evidence type="ECO:0000313" key="36">
    <source>
        <dbReference type="EMBL" id="KAA9452970.1"/>
    </source>
</evidence>
<dbReference type="Proteomes" id="UP000840039">
    <property type="component" value="Unassembled WGS sequence"/>
</dbReference>
<dbReference type="Proteomes" id="UP000842809">
    <property type="component" value="Unassembled WGS sequence"/>
</dbReference>
<dbReference type="EMBL" id="AAHZFY010000046">
    <property type="protein sequence ID" value="ECB9514907.1"/>
    <property type="molecule type" value="Genomic_DNA"/>
</dbReference>
<dbReference type="EMBL" id="DAAJCS010000002">
    <property type="protein sequence ID" value="HAC0012219.1"/>
    <property type="molecule type" value="Genomic_DNA"/>
</dbReference>
<dbReference type="EMBL" id="AAAIXK010000007">
    <property type="protein sequence ID" value="EAC5551282.1"/>
    <property type="molecule type" value="Genomic_DNA"/>
</dbReference>
<dbReference type="PANTHER" id="PTHR37038:SF12">
    <property type="entry name" value="TRANSCRIPTIONAL REGULATOR"/>
    <property type="match status" value="1"/>
</dbReference>
<evidence type="ECO:0000313" key="42">
    <source>
        <dbReference type="Proteomes" id="UP000337746"/>
    </source>
</evidence>
<dbReference type="Proteomes" id="UP000478704">
    <property type="component" value="Unassembled WGS sequence"/>
</dbReference>
<evidence type="ECO:0000313" key="61">
    <source>
        <dbReference type="Proteomes" id="UP000478704"/>
    </source>
</evidence>
<dbReference type="Proteomes" id="UP000852906">
    <property type="component" value="Unassembled WGS sequence"/>
</dbReference>
<dbReference type="Proteomes" id="UP000489121">
    <property type="component" value="Unassembled WGS sequence"/>
</dbReference>
<dbReference type="Proteomes" id="UP000345329">
    <property type="component" value="Unassembled WGS sequence"/>
</dbReference>
<dbReference type="Proteomes" id="UP000844415">
    <property type="component" value="Unassembled WGS sequence"/>
</dbReference>
<dbReference type="Proteomes" id="UP000354255">
    <property type="component" value="Unassembled WGS sequence"/>
</dbReference>
<dbReference type="KEGG" id="lmok:CQ02_01800"/>
<dbReference type="EMBL" id="AALEDS010000004">
    <property type="protein sequence ID" value="ECY6543884.1"/>
    <property type="molecule type" value="Genomic_DNA"/>
</dbReference>
<dbReference type="InterPro" id="IPR010982">
    <property type="entry name" value="Lambda_DNA-bd_dom_sf"/>
</dbReference>
<evidence type="ECO:0000313" key="8">
    <source>
        <dbReference type="EMBL" id="EAD5775552.1"/>
    </source>
</evidence>
<evidence type="ECO:0000313" key="54">
    <source>
        <dbReference type="Proteomes" id="UP000410967"/>
    </source>
</evidence>
<dbReference type="Proteomes" id="UP000840197">
    <property type="component" value="Unassembled WGS sequence"/>
</dbReference>
<evidence type="ECO:0000313" key="56">
    <source>
        <dbReference type="Proteomes" id="UP000427828"/>
    </source>
</evidence>
<dbReference type="PANTHER" id="PTHR37038">
    <property type="entry name" value="TRANSCRIPTIONAL REGULATOR-RELATED"/>
    <property type="match status" value="1"/>
</dbReference>
<dbReference type="EMBL" id="AALAQH010000008">
    <property type="protein sequence ID" value="ECX6925561.1"/>
    <property type="molecule type" value="Genomic_DNA"/>
</dbReference>
<dbReference type="EMBL" id="AABEKY010000008">
    <property type="protein sequence ID" value="EAG9388468.1"/>
    <property type="molecule type" value="Genomic_DNA"/>
</dbReference>
<evidence type="ECO:0000313" key="64">
    <source>
        <dbReference type="Proteomes" id="UP000522199"/>
    </source>
</evidence>
<reference evidence="38 75" key="1">
    <citation type="submission" date="2016-09" db="EMBL/GenBank/DDBJ databases">
        <title>100K Listeria isolates.</title>
        <authorList>
            <person name="Chen P."/>
            <person name="Weimer B.C."/>
            <person name="Kong N."/>
            <person name="Huang B."/>
        </authorList>
    </citation>
    <scope>NUCLEOTIDE SEQUENCE [LARGE SCALE GENOMIC DNA]</scope>
    <source>
        <strain evidence="38 75">BCW_2383</strain>
    </source>
</reference>
<evidence type="ECO:0000313" key="19">
    <source>
        <dbReference type="EMBL" id="EAK8896846.1"/>
    </source>
</evidence>
<evidence type="ECO:0000313" key="4">
    <source>
        <dbReference type="EMBL" id="EAC6549341.1"/>
    </source>
</evidence>
<evidence type="ECO:0000313" key="52">
    <source>
        <dbReference type="Proteomes" id="UP000389283"/>
    </source>
</evidence>
<dbReference type="EMBL" id="AACJYH010000002">
    <property type="protein sequence ID" value="EAK8896846.1"/>
    <property type="molecule type" value="Genomic_DNA"/>
</dbReference>
<proteinExistence type="predicted"/>
<evidence type="ECO:0000313" key="3">
    <source>
        <dbReference type="EMBL" id="EAC5551282.1"/>
    </source>
</evidence>
<dbReference type="EMBL" id="JACAVN010000004">
    <property type="protein sequence ID" value="NYA01777.1"/>
    <property type="molecule type" value="Genomic_DNA"/>
</dbReference>
<evidence type="ECO:0000313" key="24">
    <source>
        <dbReference type="EMBL" id="ECX6925561.1"/>
    </source>
</evidence>
<reference evidence="39 40" key="2">
    <citation type="journal article" date="2018" name="BMC Genomics">
        <title>Genes significantly associated with lineage II food isolates of Listeria monocytogenes.</title>
        <authorList>
            <person name="Pirone-Davies C."/>
            <person name="Chen Y."/>
            <person name="Pightling A."/>
            <person name="Ryan G."/>
            <person name="Wang Y."/>
            <person name="Yao K."/>
            <person name="Hoffmann M."/>
            <person name="Allard M.W."/>
        </authorList>
    </citation>
    <scope>NUCLEOTIDE SEQUENCE [LARGE SCALE GENOMIC DNA]</scope>
    <source>
        <strain evidence="39 40">PNUSAL000550</strain>
    </source>
</reference>
<dbReference type="Proteomes" id="UP000337746">
    <property type="component" value="Unassembled WGS sequence"/>
</dbReference>
<evidence type="ECO:0000313" key="29">
    <source>
        <dbReference type="EMBL" id="EDO0986396.1"/>
    </source>
</evidence>
<reference evidence="52 53" key="7">
    <citation type="submission" date="2019-07" db="EMBL/GenBank/DDBJ databases">
        <authorList>
            <consortium name="GenomeTrakr: Next Generation Sequencing Network for Food Pathogen Tracability"/>
        </authorList>
    </citation>
    <scope>NUCLEOTIDE SEQUENCE [LARGE SCALE GENOMIC DNA]</scope>
    <source>
        <strain evidence="13 70">10B02965A-1</strain>
        <strain evidence="5 50">CFSAN008042</strain>
        <strain evidence="15 67">CFSAN063727</strain>
        <strain evidence="27 57">CFSAN102901</strain>
        <strain evidence="3 49">FDA00007096</strain>
        <strain evidence="11">FDA00011243</strain>
        <strain evidence="4 41">FDA00013332</strain>
        <strain evidence="9 44">FDA00013853</strain>
        <strain evidence="21 55">FDA00014336</strain>
        <strain evidence="23 52">FDA00014370</strain>
        <strain evidence="22 53">FDA00014392</strain>
        <strain evidence="30">FDA00015054</strain>
        <strain evidence="14 68">FDA1005580-S054-001</strain>
        <strain evidence="61">FDA1090798-S029-001</strain>
        <strain evidence="62">FDA956581-098-004</strain>
        <strain evidence="12 65">FDA960927-006-004</strain>
        <strain evidence="16 71">FLAG-38921</strain>
        <strain evidence="24 56">FLAG-51482A</strain>
        <strain evidence="10 42">FLAG-54356</strain>
        <strain evidence="8 51">FSIS31901579</strain>
        <strain evidence="18 66">LS1344</strain>
        <strain evidence="28 59">OSF101448</strain>
        <strain evidence="7 45">VA-WGS-00405</strain>
    </source>
</reference>
<dbReference type="EMBL" id="AAIAJJ010000002">
    <property type="protein sequence ID" value="ECC1556163.1"/>
    <property type="molecule type" value="Genomic_DNA"/>
</dbReference>
<dbReference type="Proteomes" id="UP000525850">
    <property type="component" value="Unassembled WGS sequence"/>
</dbReference>
<evidence type="ECO:0000313" key="18">
    <source>
        <dbReference type="EMBL" id="EAH4241334.1"/>
    </source>
</evidence>
<dbReference type="EMBL" id="AANPAU010000004">
    <property type="protein sequence ID" value="EDP8513976.1"/>
    <property type="molecule type" value="Genomic_DNA"/>
</dbReference>
<dbReference type="Proteomes" id="UP000365297">
    <property type="component" value="Unassembled WGS sequence"/>
</dbReference>
<evidence type="ECO:0000313" key="35">
    <source>
        <dbReference type="EMBL" id="HAC0275294.1"/>
    </source>
</evidence>
<dbReference type="EMBL" id="DAAIJL010000001">
    <property type="protein sequence ID" value="HAB8556028.1"/>
    <property type="molecule type" value="Genomic_DNA"/>
</dbReference>
<dbReference type="EMBL" id="QDAY01000001">
    <property type="protein sequence ID" value="KAA9452970.1"/>
    <property type="molecule type" value="Genomic_DNA"/>
</dbReference>
<evidence type="ECO:0000313" key="26">
    <source>
        <dbReference type="EMBL" id="ECY9784228.1"/>
    </source>
</evidence>
<evidence type="ECO:0000313" key="50">
    <source>
        <dbReference type="Proteomes" id="UP000368512"/>
    </source>
</evidence>
<dbReference type="Proteomes" id="UP000350032">
    <property type="component" value="Unassembled WGS sequence"/>
</dbReference>
<evidence type="ECO:0000313" key="40">
    <source>
        <dbReference type="Proteomes" id="UP000272537"/>
    </source>
</evidence>
<reference evidence="54 64" key="6">
    <citation type="submission" date="2019-04" db="EMBL/GenBank/DDBJ databases">
        <authorList>
            <consortium name="GenomeTrakr network: Whole genome sequencing for foodborne pathogen traceback"/>
        </authorList>
    </citation>
    <scope>NUCLEOTIDE SEQUENCE [LARGE SCALE GENOMIC DNA]</scope>
    <source>
        <strain evidence="17 64">CFSAN072474</strain>
        <strain evidence="25 48">FLAG-55987</strain>
        <strain evidence="20 54">PHLUSALM00088</strain>
    </source>
</reference>
<evidence type="ECO:0000313" key="23">
    <source>
        <dbReference type="EMBL" id="ECC1556163.1"/>
    </source>
</evidence>
<dbReference type="EMBL" id="AALGDA010000081">
    <property type="protein sequence ID" value="ECY9784228.1"/>
    <property type="molecule type" value="Genomic_DNA"/>
</dbReference>
<dbReference type="EMBL" id="AAAJKI010000045">
    <property type="protein sequence ID" value="EAC6549341.1"/>
    <property type="molecule type" value="Genomic_DNA"/>
</dbReference>
<dbReference type="KEGG" id="lmv:Y193_14160"/>
<evidence type="ECO:0000259" key="1">
    <source>
        <dbReference type="PROSITE" id="PS50943"/>
    </source>
</evidence>
<dbReference type="OMA" id="IEYMELM"/>
<evidence type="ECO:0000313" key="16">
    <source>
        <dbReference type="EMBL" id="EAG6169955.1"/>
    </source>
</evidence>
<dbReference type="Proteomes" id="UP000339309">
    <property type="component" value="Unassembled WGS sequence"/>
</dbReference>
<evidence type="ECO:0000313" key="34">
    <source>
        <dbReference type="EMBL" id="HAC0012219.1"/>
    </source>
</evidence>
<dbReference type="Proteomes" id="UP000423131">
    <property type="component" value="Unassembled WGS sequence"/>
</dbReference>
<dbReference type="EMBL" id="AACKDQ010000042">
    <property type="protein sequence ID" value="EAK9318211.1"/>
    <property type="molecule type" value="Genomic_DNA"/>
</dbReference>
<evidence type="ECO:0000313" key="71">
    <source>
        <dbReference type="Proteomes" id="UP000566721"/>
    </source>
</evidence>
<dbReference type="Proteomes" id="UP000389283">
    <property type="component" value="Unassembled WGS sequence"/>
</dbReference>
<dbReference type="Proteomes" id="UP000364988">
    <property type="component" value="Unassembled WGS sequence"/>
</dbReference>
<dbReference type="EMBL" id="AABCVX010000005">
    <property type="protein sequence ID" value="EAG6169955.1"/>
    <property type="molecule type" value="Genomic_DNA"/>
</dbReference>
<evidence type="ECO:0000313" key="7">
    <source>
        <dbReference type="EMBL" id="EAD3793336.1"/>
    </source>
</evidence>
<sequence length="290" mass="34271">MISYGELIRQIRQSKKISQKEVYTGVISKSYAIEFEKGTHAISSLLLEKIVAKLMVSMEEFFLMYHQEELPEKEDFWETYARTCKTDEASAWESLYQKISLEKGKVNQVKSAAIKLELDHIKGKQVADKKAVQILENYLIEAVFWTLQDIFLFTRMMHYLPLKSRVPFYYKLLNTLDRYRHFERGRSILQSALASIMDDFIERNEIEHMELMIKSLEKISEDCDGTYFKILCMYYRGIVRWGEGEEREGGEEIEQAVAILRALGYENKAIEYETMYRQFARENNDIKTME</sequence>
<evidence type="ECO:0000313" key="30">
    <source>
        <dbReference type="EMBL" id="EDP8513976.1"/>
    </source>
</evidence>
<evidence type="ECO:0000313" key="72">
    <source>
        <dbReference type="Proteomes" id="UP000840197"/>
    </source>
</evidence>
<evidence type="ECO:0000313" key="27">
    <source>
        <dbReference type="EMBL" id="EDN7715701.1"/>
    </source>
</evidence>
<dbReference type="Proteomes" id="UP000368512">
    <property type="component" value="Unassembled WGS sequence"/>
</dbReference>
<evidence type="ECO:0000313" key="13">
    <source>
        <dbReference type="EMBL" id="EAG2998331.1"/>
    </source>
</evidence>
<evidence type="ECO:0000313" key="73">
    <source>
        <dbReference type="Proteomes" id="UP000841146"/>
    </source>
</evidence>
<reference evidence="37 69" key="10">
    <citation type="submission" date="2020-06" db="EMBL/GenBank/DDBJ databases">
        <title>Two Listeria outbreaks in Switzerland in 2018 and 2020.</title>
        <authorList>
            <person name="Stevens M.J.A."/>
            <person name="Bloemberg G."/>
            <person name="Nusch-Inderbinnen M."/>
            <person name="Stephan R."/>
        </authorList>
    </citation>
    <scope>NUCLEOTIDE SEQUENCE [LARGE SCALE GENOMIC DNA]</scope>
    <source>
        <strain evidence="37 69">N18-0707</strain>
    </source>
</reference>
<dbReference type="Proteomes" id="UP000527632">
    <property type="component" value="Unassembled WGS sequence"/>
</dbReference>
<dbReference type="EMBL" id="AABAYG010000005">
    <property type="protein sequence ID" value="EAG2246239.1"/>
    <property type="molecule type" value="Genomic_DNA"/>
</dbReference>
<dbReference type="EMBL" id="AAANYR010000005">
    <property type="protein sequence ID" value="EAD5787007.1"/>
    <property type="molecule type" value="Genomic_DNA"/>
</dbReference>
<evidence type="ECO:0000313" key="48">
    <source>
        <dbReference type="Proteomes" id="UP000364988"/>
    </source>
</evidence>
<dbReference type="EMBL" id="AABBAW010000005">
    <property type="protein sequence ID" value="EAG2515574.1"/>
    <property type="molecule type" value="Genomic_DNA"/>
</dbReference>
<name>A0A0B8QZA4_LISMN</name>
<evidence type="ECO:0000313" key="53">
    <source>
        <dbReference type="Proteomes" id="UP000398321"/>
    </source>
</evidence>
<evidence type="ECO:0000313" key="69">
    <source>
        <dbReference type="Proteomes" id="UP000544530"/>
    </source>
</evidence>
<dbReference type="Proteomes" id="UP000540117">
    <property type="component" value="Unassembled WGS sequence"/>
</dbReference>